<dbReference type="Proteomes" id="UP000542776">
    <property type="component" value="Unassembled WGS sequence"/>
</dbReference>
<accession>A0A7W6MLB2</accession>
<comment type="cofactor">
    <cofactor evidence="1">
        <name>Mg(2+)</name>
        <dbReference type="ChEBI" id="CHEBI:18420"/>
    </cofactor>
</comment>
<dbReference type="InterPro" id="IPR036422">
    <property type="entry name" value="RuBisCO_lsu_N_sf"/>
</dbReference>
<dbReference type="InterPro" id="IPR017443">
    <property type="entry name" value="RuBisCO_lsu_fd_N"/>
</dbReference>
<dbReference type="InterPro" id="IPR033966">
    <property type="entry name" value="RuBisCO"/>
</dbReference>
<comment type="similarity">
    <text evidence="4">Belongs to the RuBisCO large chain family.</text>
</comment>
<dbReference type="InterPro" id="IPR020878">
    <property type="entry name" value="RuBisCo_large_chain_AS"/>
</dbReference>
<dbReference type="PANTHER" id="PTHR42704:SF17">
    <property type="entry name" value="RIBULOSE BISPHOSPHATE CARBOXYLASE LARGE CHAIN"/>
    <property type="match status" value="1"/>
</dbReference>
<evidence type="ECO:0000256" key="2">
    <source>
        <dbReference type="ARBA" id="ARBA00022723"/>
    </source>
</evidence>
<dbReference type="AlphaFoldDB" id="A0A7W6MLB2"/>
<evidence type="ECO:0000256" key="1">
    <source>
        <dbReference type="ARBA" id="ARBA00001946"/>
    </source>
</evidence>
<evidence type="ECO:0000313" key="8">
    <source>
        <dbReference type="Proteomes" id="UP000542776"/>
    </source>
</evidence>
<dbReference type="Pfam" id="PF00016">
    <property type="entry name" value="RuBisCO_large"/>
    <property type="match status" value="1"/>
</dbReference>
<dbReference type="PROSITE" id="PS00157">
    <property type="entry name" value="RUBISCO_LARGE"/>
    <property type="match status" value="1"/>
</dbReference>
<proteinExistence type="inferred from homology"/>
<keyword evidence="2" id="KW-0479">Metal-binding</keyword>
<name>A0A7W6MLB2_9HYPH</name>
<dbReference type="SUPFAM" id="SSF54966">
    <property type="entry name" value="RuBisCO, large subunit, small (N-terminal) domain"/>
    <property type="match status" value="1"/>
</dbReference>
<dbReference type="Gene3D" id="3.30.70.150">
    <property type="entry name" value="RuBisCO large subunit, N-terminal domain"/>
    <property type="match status" value="1"/>
</dbReference>
<organism evidence="7 8">
    <name type="scientific">Aureimonas pseudogalii</name>
    <dbReference type="NCBI Taxonomy" id="1744844"/>
    <lineage>
        <taxon>Bacteria</taxon>
        <taxon>Pseudomonadati</taxon>
        <taxon>Pseudomonadota</taxon>
        <taxon>Alphaproteobacteria</taxon>
        <taxon>Hyphomicrobiales</taxon>
        <taxon>Aurantimonadaceae</taxon>
        <taxon>Aureimonas</taxon>
    </lineage>
</organism>
<feature type="domain" description="Ribulose bisphosphate carboxylase large subunit C-terminal" evidence="5">
    <location>
        <begin position="148"/>
        <end position="415"/>
    </location>
</feature>
<dbReference type="PANTHER" id="PTHR42704">
    <property type="entry name" value="RIBULOSE BISPHOSPHATE CARBOXYLASE"/>
    <property type="match status" value="1"/>
</dbReference>
<protein>
    <submittedName>
        <fullName evidence="7">Ribulose-bisphosphate carboxylase large chain</fullName>
        <ecNumber evidence="7">4.1.1.39</ecNumber>
    </submittedName>
</protein>
<feature type="domain" description="Ribulose bisphosphate carboxylase large subunit ferrodoxin-like N-terminal" evidence="6">
    <location>
        <begin position="3"/>
        <end position="124"/>
    </location>
</feature>
<dbReference type="GO" id="GO:0016984">
    <property type="term" value="F:ribulose-bisphosphate carboxylase activity"/>
    <property type="evidence" value="ECO:0007669"/>
    <property type="project" value="UniProtKB-EC"/>
</dbReference>
<dbReference type="SFLD" id="SFLDS00014">
    <property type="entry name" value="RuBisCO"/>
    <property type="match status" value="1"/>
</dbReference>
<reference evidence="7 8" key="1">
    <citation type="submission" date="2020-08" db="EMBL/GenBank/DDBJ databases">
        <title>Genomic Encyclopedia of Type Strains, Phase IV (KMG-IV): sequencing the most valuable type-strain genomes for metagenomic binning, comparative biology and taxonomic classification.</title>
        <authorList>
            <person name="Goeker M."/>
        </authorList>
    </citation>
    <scope>NUCLEOTIDE SEQUENCE [LARGE SCALE GENOMIC DNA]</scope>
    <source>
        <strain evidence="7 8">DSM 102238</strain>
    </source>
</reference>
<evidence type="ECO:0000256" key="3">
    <source>
        <dbReference type="ARBA" id="ARBA00022842"/>
    </source>
</evidence>
<dbReference type="Pfam" id="PF02788">
    <property type="entry name" value="RuBisCO_large_N"/>
    <property type="match status" value="1"/>
</dbReference>
<dbReference type="Gene3D" id="3.20.20.110">
    <property type="entry name" value="Ribulose bisphosphate carboxylase, large subunit, C-terminal domain"/>
    <property type="match status" value="1"/>
</dbReference>
<keyword evidence="7" id="KW-0456">Lyase</keyword>
<sequence length="435" mass="45966">MRDEIVVTYRIETTGSVETLAEKIASDQSTGTFTPLPGETPALKARVGARVLGVRDLGTTAEAGFGREAAGSDEPYRVGEADIAYPIEAVGVDLAALMTIAINGVYAIKGFTGIRVTGLALPSAFGTRYPGPQFGTEGTFALTGVPRDRPIIGTIVKPALGLRPDESAAMIRELAEAGVDFVKDDEKLMSPAYSSLEARVKAVMPAILDHEQRTGKKVMMAFGITAADPDEMMRNHDIVLAAGGNAAVVNINSIGMGAMLFLRKRSGLALHAHRNGWDILTRHPALGLDFSVYETIWRLLGVDQFQINGISAKYWESDASFARSYAALQRPLPPLAERPLPVVCSGQWGGQAPETIRVTGGSTDLLYLCGGGVVSHPGGPGAGVRAVRQAWEAARAGIPLETYAREHPELAASLAKFGPAPAPAEGPAPTESITR</sequence>
<keyword evidence="3" id="KW-0460">Magnesium</keyword>
<dbReference type="InterPro" id="IPR050030">
    <property type="entry name" value="OiaX"/>
</dbReference>
<dbReference type="SUPFAM" id="SSF51649">
    <property type="entry name" value="RuBisCo, C-terminal domain"/>
    <property type="match status" value="1"/>
</dbReference>
<dbReference type="GO" id="GO:0015977">
    <property type="term" value="P:carbon fixation"/>
    <property type="evidence" value="ECO:0007669"/>
    <property type="project" value="InterPro"/>
</dbReference>
<evidence type="ECO:0000256" key="4">
    <source>
        <dbReference type="RuleBase" id="RU003834"/>
    </source>
</evidence>
<evidence type="ECO:0000259" key="5">
    <source>
        <dbReference type="Pfam" id="PF00016"/>
    </source>
</evidence>
<dbReference type="NCBIfam" id="NF042437">
    <property type="entry name" value="OxoIsoapPDcar_OiaX"/>
    <property type="match status" value="1"/>
</dbReference>
<evidence type="ECO:0000313" key="7">
    <source>
        <dbReference type="EMBL" id="MBB3999599.1"/>
    </source>
</evidence>
<comment type="caution">
    <text evidence="7">The sequence shown here is derived from an EMBL/GenBank/DDBJ whole genome shotgun (WGS) entry which is preliminary data.</text>
</comment>
<gene>
    <name evidence="7" type="ORF">GGR04_003469</name>
</gene>
<dbReference type="InterPro" id="IPR036376">
    <property type="entry name" value="RuBisCO_lsu_C_sf"/>
</dbReference>
<dbReference type="EMBL" id="JACIEK010000011">
    <property type="protein sequence ID" value="MBB3999599.1"/>
    <property type="molecule type" value="Genomic_DNA"/>
</dbReference>
<keyword evidence="8" id="KW-1185">Reference proteome</keyword>
<dbReference type="RefSeq" id="WP_183201148.1">
    <property type="nucleotide sequence ID" value="NZ_JACIEK010000011.1"/>
</dbReference>
<dbReference type="SFLD" id="SFLDG00301">
    <property type="entry name" value="RuBisCO-like_proteins"/>
    <property type="match status" value="1"/>
</dbReference>
<evidence type="ECO:0000259" key="6">
    <source>
        <dbReference type="Pfam" id="PF02788"/>
    </source>
</evidence>
<dbReference type="GO" id="GO:0000287">
    <property type="term" value="F:magnesium ion binding"/>
    <property type="evidence" value="ECO:0007669"/>
    <property type="project" value="InterPro"/>
</dbReference>
<dbReference type="EC" id="4.1.1.39" evidence="7"/>
<dbReference type="InterPro" id="IPR000685">
    <property type="entry name" value="RuBisCO_lsu_C"/>
</dbReference>